<evidence type="ECO:0000313" key="1">
    <source>
        <dbReference type="EMBL" id="JAV86902.1"/>
    </source>
</evidence>
<organism evidence="1">
    <name type="scientific">Photinus pyralis</name>
    <name type="common">Common eastern firefly</name>
    <name type="synonym">Lampyris pyralis</name>
    <dbReference type="NCBI Taxonomy" id="7054"/>
    <lineage>
        <taxon>Eukaryota</taxon>
        <taxon>Metazoa</taxon>
        <taxon>Ecdysozoa</taxon>
        <taxon>Arthropoda</taxon>
        <taxon>Hexapoda</taxon>
        <taxon>Insecta</taxon>
        <taxon>Pterygota</taxon>
        <taxon>Neoptera</taxon>
        <taxon>Endopterygota</taxon>
        <taxon>Coleoptera</taxon>
        <taxon>Polyphaga</taxon>
        <taxon>Elateriformia</taxon>
        <taxon>Elateroidea</taxon>
        <taxon>Lampyridae</taxon>
        <taxon>Lampyrinae</taxon>
        <taxon>Photinus</taxon>
    </lineage>
</organism>
<reference evidence="1" key="1">
    <citation type="journal article" date="2016" name="Sci. Rep.">
        <title>Molecular characterization of firefly nuptial gifts: a multi-omics approach sheds light on postcopulatory sexual selection.</title>
        <authorList>
            <person name="Al-Wathiqui N."/>
            <person name="Fallon T.R."/>
            <person name="South A."/>
            <person name="Weng J.K."/>
            <person name="Lewis S.M."/>
        </authorList>
    </citation>
    <scope>NUCLEOTIDE SEQUENCE</scope>
</reference>
<dbReference type="AlphaFoldDB" id="A0A1Y1MMI9"/>
<accession>A0A1Y1MMI9</accession>
<dbReference type="EMBL" id="GEZM01026902">
    <property type="protein sequence ID" value="JAV86902.1"/>
    <property type="molecule type" value="Transcribed_RNA"/>
</dbReference>
<proteinExistence type="predicted"/>
<sequence>MVPEITENIFWTRKDYNPEVTFWVLNAKHIFQINPVWGRFLYTNENNFRACSRMLSSLSQTTKFSSKNPKNREKCQRYSDINKQIYGKFRIFQKFPAFNSICIAIEERGKEW</sequence>
<name>A0A1Y1MMI9_PHOPY</name>
<protein>
    <submittedName>
        <fullName evidence="1">Uncharacterized protein</fullName>
    </submittedName>
</protein>